<comment type="caution">
    <text evidence="1">The sequence shown here is derived from an EMBL/GenBank/DDBJ whole genome shotgun (WGS) entry which is preliminary data.</text>
</comment>
<dbReference type="Proteomes" id="UP000023152">
    <property type="component" value="Unassembled WGS sequence"/>
</dbReference>
<evidence type="ECO:0000313" key="1">
    <source>
        <dbReference type="EMBL" id="ETO29199.1"/>
    </source>
</evidence>
<dbReference type="AlphaFoldDB" id="X6NTT8"/>
<organism evidence="1 2">
    <name type="scientific">Reticulomyxa filosa</name>
    <dbReference type="NCBI Taxonomy" id="46433"/>
    <lineage>
        <taxon>Eukaryota</taxon>
        <taxon>Sar</taxon>
        <taxon>Rhizaria</taxon>
        <taxon>Retaria</taxon>
        <taxon>Foraminifera</taxon>
        <taxon>Monothalamids</taxon>
        <taxon>Reticulomyxidae</taxon>
        <taxon>Reticulomyxa</taxon>
    </lineage>
</organism>
<dbReference type="EMBL" id="ASPP01006189">
    <property type="protein sequence ID" value="ETO29199.1"/>
    <property type="molecule type" value="Genomic_DNA"/>
</dbReference>
<sequence>MDALSQFLSQQSAKGTQEIEKIGWHSPNDLLDDHNIQVHATVAPSTKLDVKKITVPPPTYIMIHELQQMIRDGQLLSEWKNAPLNRCVVPLLPKFCLDVEYRLFFFFWKDRIFFFFWGGCNVLFQMDSGKALGLLHKDHLYHQFDLGKEIKVVNEKPEDSIQRIIINFGKNKPFEFITNCKRLYDYRTTTSKL</sequence>
<gene>
    <name evidence="1" type="ORF">RFI_07930</name>
</gene>
<evidence type="ECO:0000313" key="2">
    <source>
        <dbReference type="Proteomes" id="UP000023152"/>
    </source>
</evidence>
<keyword evidence="2" id="KW-1185">Reference proteome</keyword>
<protein>
    <submittedName>
        <fullName evidence="1">Uncharacterized protein</fullName>
    </submittedName>
</protein>
<name>X6NTT8_RETFI</name>
<proteinExistence type="predicted"/>
<accession>X6NTT8</accession>
<reference evidence="1 2" key="1">
    <citation type="journal article" date="2013" name="Curr. Biol.">
        <title>The Genome of the Foraminiferan Reticulomyxa filosa.</title>
        <authorList>
            <person name="Glockner G."/>
            <person name="Hulsmann N."/>
            <person name="Schleicher M."/>
            <person name="Noegel A.A."/>
            <person name="Eichinger L."/>
            <person name="Gallinger C."/>
            <person name="Pawlowski J."/>
            <person name="Sierra R."/>
            <person name="Euteneuer U."/>
            <person name="Pillet L."/>
            <person name="Moustafa A."/>
            <person name="Platzer M."/>
            <person name="Groth M."/>
            <person name="Szafranski K."/>
            <person name="Schliwa M."/>
        </authorList>
    </citation>
    <scope>NUCLEOTIDE SEQUENCE [LARGE SCALE GENOMIC DNA]</scope>
</reference>